<organism evidence="2 3">
    <name type="scientific">Streptomyces lydicus</name>
    <dbReference type="NCBI Taxonomy" id="47763"/>
    <lineage>
        <taxon>Bacteria</taxon>
        <taxon>Bacillati</taxon>
        <taxon>Actinomycetota</taxon>
        <taxon>Actinomycetes</taxon>
        <taxon>Kitasatosporales</taxon>
        <taxon>Streptomycetaceae</taxon>
        <taxon>Streptomyces</taxon>
    </lineage>
</organism>
<keyword evidence="1" id="KW-0732">Signal</keyword>
<evidence type="ECO:0000313" key="2">
    <source>
        <dbReference type="EMBL" id="AOP46944.1"/>
    </source>
</evidence>
<keyword evidence="3" id="KW-1185">Reference proteome</keyword>
<sequence length="136" mass="14720">MGDEKMKVRSLMKKGALVAAASGLLLIFGGPAHASSGWDYKGATDFYHAGVGYYTHDVYSTGGGLKVCVNSAATKKYAYDLFEHDQTGNDEYLTSVDGAGCYTFSNIGKYVDGDNGKAELYMFTYDSSAVSVQWWD</sequence>
<dbReference type="EMBL" id="CP017157">
    <property type="protein sequence ID" value="AOP46944.1"/>
    <property type="molecule type" value="Genomic_DNA"/>
</dbReference>
<dbReference type="KEGG" id="slc:SL103_12385"/>
<evidence type="ECO:0000313" key="3">
    <source>
        <dbReference type="Proteomes" id="UP000094094"/>
    </source>
</evidence>
<gene>
    <name evidence="2" type="ORF">SL103_12385</name>
</gene>
<dbReference type="Proteomes" id="UP000094094">
    <property type="component" value="Chromosome"/>
</dbReference>
<name>A0A1D7VJK6_9ACTN</name>
<evidence type="ECO:0000256" key="1">
    <source>
        <dbReference type="SAM" id="SignalP"/>
    </source>
</evidence>
<dbReference type="AlphaFoldDB" id="A0A1D7VJK6"/>
<accession>A0A1D7VJK6</accession>
<protein>
    <submittedName>
        <fullName evidence="2">Uncharacterized protein</fullName>
    </submittedName>
</protein>
<dbReference type="OrthoDB" id="2912061at2"/>
<proteinExistence type="predicted"/>
<feature type="chain" id="PRO_5009100956" evidence="1">
    <location>
        <begin position="35"/>
        <end position="136"/>
    </location>
</feature>
<feature type="signal peptide" evidence="1">
    <location>
        <begin position="1"/>
        <end position="34"/>
    </location>
</feature>
<reference evidence="2 3" key="1">
    <citation type="submission" date="2016-09" db="EMBL/GenBank/DDBJ databases">
        <title>Complete genome sequencing of Streptomyces lydicus 103 and metabolic pathways analysis of antibiotic biosynthesis.</title>
        <authorList>
            <person name="Jia N."/>
            <person name="Ding M.-Z."/>
            <person name="Gao F."/>
            <person name="Yuan Y.-J."/>
        </authorList>
    </citation>
    <scope>NUCLEOTIDE SEQUENCE [LARGE SCALE GENOMIC DNA]</scope>
    <source>
        <strain evidence="2 3">103</strain>
    </source>
</reference>